<evidence type="ECO:0000259" key="2">
    <source>
        <dbReference type="Pfam" id="PF13439"/>
    </source>
</evidence>
<reference evidence="3 4" key="1">
    <citation type="submission" date="2020-01" db="EMBL/GenBank/DDBJ databases">
        <authorList>
            <person name="Chen J."/>
            <person name="Zhu S."/>
            <person name="Yang J."/>
        </authorList>
    </citation>
    <scope>NUCLEOTIDE SEQUENCE [LARGE SCALE GENOMIC DNA]</scope>
    <source>
        <strain evidence="3 4">345S023</strain>
    </source>
</reference>
<evidence type="ECO:0000313" key="3">
    <source>
        <dbReference type="EMBL" id="NDV91410.1"/>
    </source>
</evidence>
<keyword evidence="4" id="KW-1185">Reference proteome</keyword>
<dbReference type="Pfam" id="PF00534">
    <property type="entry name" value="Glycos_transf_1"/>
    <property type="match status" value="1"/>
</dbReference>
<name>A0A7X5RLG5_9ALTE</name>
<feature type="domain" description="Glycosyl transferase family 1" evidence="1">
    <location>
        <begin position="180"/>
        <end position="343"/>
    </location>
</feature>
<dbReference type="Gene3D" id="3.40.50.2000">
    <property type="entry name" value="Glycogen Phosphorylase B"/>
    <property type="match status" value="2"/>
</dbReference>
<proteinExistence type="predicted"/>
<dbReference type="GO" id="GO:0016757">
    <property type="term" value="F:glycosyltransferase activity"/>
    <property type="evidence" value="ECO:0007669"/>
    <property type="project" value="InterPro"/>
</dbReference>
<dbReference type="InterPro" id="IPR001296">
    <property type="entry name" value="Glyco_trans_1"/>
</dbReference>
<dbReference type="RefSeq" id="WP_163085080.1">
    <property type="nucleotide sequence ID" value="NZ_JAAAWN010000010.1"/>
</dbReference>
<sequence>MNILHVTFDMRIGGTEMVIKNLIEGNTDPSKHMSIFCIESPLGPWGEQLKKKGVPISTKARTPGFDVSIITAIRKHIKHHKIDVVHCHQYTPWVYGTMAALFTSAKVVFTEHGRFYPDSTTWKRKLVNPLLSRCTHAVTAISDATKQAVAKFEHIPINKIQTIYNGIKPLSAVTTKTTALRTELTLPPEANVIGTVARLDPIKNHVMLLRAFSIICERIPQTYLVIVGDGEMRQTLELLTEELNIGNFVRFVGYKTNPTDYINLFDVFVLSSLSEGTSMTLLEAMSLSKPCVVTDAGGNPEIVKHKVSGMVVENDNADAFANAIVALLEDPQQQAIMATQARQIFDEKFDVKCMNAAYRELYENISAS</sequence>
<dbReference type="AlphaFoldDB" id="A0A7X5RLG5"/>
<dbReference type="PANTHER" id="PTHR45947">
    <property type="entry name" value="SULFOQUINOVOSYL TRANSFERASE SQD2"/>
    <property type="match status" value="1"/>
</dbReference>
<dbReference type="InterPro" id="IPR028098">
    <property type="entry name" value="Glyco_trans_4-like_N"/>
</dbReference>
<comment type="caution">
    <text evidence="3">The sequence shown here is derived from an EMBL/GenBank/DDBJ whole genome shotgun (WGS) entry which is preliminary data.</text>
</comment>
<dbReference type="SUPFAM" id="SSF53756">
    <property type="entry name" value="UDP-Glycosyltransferase/glycogen phosphorylase"/>
    <property type="match status" value="1"/>
</dbReference>
<evidence type="ECO:0000259" key="1">
    <source>
        <dbReference type="Pfam" id="PF00534"/>
    </source>
</evidence>
<keyword evidence="3" id="KW-0808">Transferase</keyword>
<accession>A0A7X5RLG5</accession>
<protein>
    <submittedName>
        <fullName evidence="3">Glycosyltransferase</fullName>
    </submittedName>
</protein>
<organism evidence="3 4">
    <name type="scientific">Alteromonas profundi</name>
    <dbReference type="NCBI Taxonomy" id="2696062"/>
    <lineage>
        <taxon>Bacteria</taxon>
        <taxon>Pseudomonadati</taxon>
        <taxon>Pseudomonadota</taxon>
        <taxon>Gammaproteobacteria</taxon>
        <taxon>Alteromonadales</taxon>
        <taxon>Alteromonadaceae</taxon>
        <taxon>Alteromonas/Salinimonas group</taxon>
        <taxon>Alteromonas</taxon>
    </lineage>
</organism>
<dbReference type="Proteomes" id="UP000470213">
    <property type="component" value="Unassembled WGS sequence"/>
</dbReference>
<dbReference type="Pfam" id="PF13439">
    <property type="entry name" value="Glyco_transf_4"/>
    <property type="match status" value="1"/>
</dbReference>
<evidence type="ECO:0000313" key="4">
    <source>
        <dbReference type="Proteomes" id="UP000470213"/>
    </source>
</evidence>
<dbReference type="InterPro" id="IPR050194">
    <property type="entry name" value="Glycosyltransferase_grp1"/>
</dbReference>
<dbReference type="PANTHER" id="PTHR45947:SF14">
    <property type="entry name" value="SLL1723 PROTEIN"/>
    <property type="match status" value="1"/>
</dbReference>
<dbReference type="EMBL" id="JAAAWN010000010">
    <property type="protein sequence ID" value="NDV91410.1"/>
    <property type="molecule type" value="Genomic_DNA"/>
</dbReference>
<gene>
    <name evidence="3" type="ORF">GTH32_09480</name>
</gene>
<feature type="domain" description="Glycosyltransferase subfamily 4-like N-terminal" evidence="2">
    <location>
        <begin position="12"/>
        <end position="167"/>
    </location>
</feature>